<evidence type="ECO:0000313" key="1">
    <source>
        <dbReference type="EMBL" id="RRJ90302.1"/>
    </source>
</evidence>
<evidence type="ECO:0000313" key="2">
    <source>
        <dbReference type="Proteomes" id="UP000275719"/>
    </source>
</evidence>
<dbReference type="RefSeq" id="WP_125019130.1">
    <property type="nucleotide sequence ID" value="NZ_RQVQ01000018.1"/>
</dbReference>
<reference evidence="1 2" key="1">
    <citation type="submission" date="2018-11" db="EMBL/GenBank/DDBJ databases">
        <title>Flavobacterium sp. nov., YIM 102701-2 draft genome.</title>
        <authorList>
            <person name="Li G."/>
            <person name="Jiang Y."/>
        </authorList>
    </citation>
    <scope>NUCLEOTIDE SEQUENCE [LARGE SCALE GENOMIC DNA]</scope>
    <source>
        <strain evidence="1 2">YIM 102701-2</strain>
    </source>
</reference>
<dbReference type="OrthoDB" id="1242812at2"/>
<dbReference type="PROSITE" id="PS51257">
    <property type="entry name" value="PROKAR_LIPOPROTEIN"/>
    <property type="match status" value="1"/>
</dbReference>
<keyword evidence="2" id="KW-1185">Reference proteome</keyword>
<proteinExistence type="predicted"/>
<accession>A0A3P3W5D2</accession>
<dbReference type="AlphaFoldDB" id="A0A3P3W5D2"/>
<evidence type="ECO:0008006" key="3">
    <source>
        <dbReference type="Google" id="ProtNLM"/>
    </source>
</evidence>
<gene>
    <name evidence="1" type="ORF">EG240_09350</name>
</gene>
<comment type="caution">
    <text evidence="1">The sequence shown here is derived from an EMBL/GenBank/DDBJ whole genome shotgun (WGS) entry which is preliminary data.</text>
</comment>
<organism evidence="1 2">
    <name type="scientific">Paenimyroides tangerinum</name>
    <dbReference type="NCBI Taxonomy" id="2488728"/>
    <lineage>
        <taxon>Bacteria</taxon>
        <taxon>Pseudomonadati</taxon>
        <taxon>Bacteroidota</taxon>
        <taxon>Flavobacteriia</taxon>
        <taxon>Flavobacteriales</taxon>
        <taxon>Flavobacteriaceae</taxon>
        <taxon>Paenimyroides</taxon>
    </lineage>
</organism>
<name>A0A3P3W5D2_9FLAO</name>
<protein>
    <recommendedName>
        <fullName evidence="3">Lipoprotein</fullName>
    </recommendedName>
</protein>
<dbReference type="EMBL" id="RQVQ01000018">
    <property type="protein sequence ID" value="RRJ90302.1"/>
    <property type="molecule type" value="Genomic_DNA"/>
</dbReference>
<dbReference type="Proteomes" id="UP000275719">
    <property type="component" value="Unassembled WGS sequence"/>
</dbReference>
<sequence length="243" mass="27965">MKKITIVSLIILTLFSCEKQKNETLIEEKKSLIIESTETITETEIVFPKTGKKSKDFLPKSNTYEIQYETKGDLNNDNLIDVAIVLRNLKDKTAERPILILLQNDDRTFSLAKLSTIAMPEEFSDDNFKNYDSESIEIEDEVLQINLYGSGGLVGNLFSHYKFIENEMVLIYIETYNVGAGSWQNLYYDLQKGELIEEITNTMSEDMTTKDKTFKVNKEHHLFDNAVPNDIIFNTLNSSESNW</sequence>